<comment type="caution">
    <text evidence="3">The sequence shown here is derived from an EMBL/GenBank/DDBJ whole genome shotgun (WGS) entry which is preliminary data.</text>
</comment>
<sequence length="285" mass="32022">MHLLLVSLICFMPYMSLRVHGQSQDLENLYQMNATWKMLPTLKNTKFFKGNVKDQSRLKLVKDPISGTDELVYSVSYPKGSYSPSGSKDTGGVHFYAEPFGDKNFGKAILTYELGVPYSFDWVQGGKLPGLFAGKPASGCSGGSESDGVKCFSTRLMWRKDGVGEVYDYMPNQGDGFCQEKLVTCNKEYGDSLGRNFRFSKGWNTIHMFVQVNDPDKKNGLVEVYLNRTKVFSMDSLQYRKSSKLGITSLMFSTFFGGSEPRFATPVDTFLYFKNIQFSVGDEIL</sequence>
<name>A0ABR2VXH5_9FUNG</name>
<evidence type="ECO:0000313" key="3">
    <source>
        <dbReference type="EMBL" id="KAK9709173.1"/>
    </source>
</evidence>
<gene>
    <name evidence="3" type="ORF">K7432_009205</name>
</gene>
<protein>
    <recommendedName>
        <fullName evidence="2">Polysaccharide lyase 14 domain-containing protein</fullName>
    </recommendedName>
</protein>
<feature type="signal peptide" evidence="1">
    <location>
        <begin position="1"/>
        <end position="21"/>
    </location>
</feature>
<dbReference type="Gene3D" id="2.60.120.200">
    <property type="match status" value="1"/>
</dbReference>
<dbReference type="EMBL" id="JASJQH010007429">
    <property type="protein sequence ID" value="KAK9709173.1"/>
    <property type="molecule type" value="Genomic_DNA"/>
</dbReference>
<dbReference type="Proteomes" id="UP001479436">
    <property type="component" value="Unassembled WGS sequence"/>
</dbReference>
<evidence type="ECO:0000259" key="2">
    <source>
        <dbReference type="Pfam" id="PF21294"/>
    </source>
</evidence>
<feature type="chain" id="PRO_5046539731" description="Polysaccharide lyase 14 domain-containing protein" evidence="1">
    <location>
        <begin position="22"/>
        <end position="285"/>
    </location>
</feature>
<accession>A0ABR2VXH5</accession>
<organism evidence="3 4">
    <name type="scientific">Basidiobolus ranarum</name>
    <dbReference type="NCBI Taxonomy" id="34480"/>
    <lineage>
        <taxon>Eukaryota</taxon>
        <taxon>Fungi</taxon>
        <taxon>Fungi incertae sedis</taxon>
        <taxon>Zoopagomycota</taxon>
        <taxon>Entomophthoromycotina</taxon>
        <taxon>Basidiobolomycetes</taxon>
        <taxon>Basidiobolales</taxon>
        <taxon>Basidiobolaceae</taxon>
        <taxon>Basidiobolus</taxon>
    </lineage>
</organism>
<dbReference type="PANTHER" id="PTHR40124">
    <property type="match status" value="1"/>
</dbReference>
<evidence type="ECO:0000256" key="1">
    <source>
        <dbReference type="SAM" id="SignalP"/>
    </source>
</evidence>
<keyword evidence="1" id="KW-0732">Signal</keyword>
<reference evidence="3 4" key="1">
    <citation type="submission" date="2023-04" db="EMBL/GenBank/DDBJ databases">
        <title>Genome of Basidiobolus ranarum AG-B5.</title>
        <authorList>
            <person name="Stajich J.E."/>
            <person name="Carter-House D."/>
            <person name="Gryganskyi A."/>
        </authorList>
    </citation>
    <scope>NUCLEOTIDE SEQUENCE [LARGE SCALE GENOMIC DNA]</scope>
    <source>
        <strain evidence="3 4">AG-B5</strain>
    </source>
</reference>
<evidence type="ECO:0000313" key="4">
    <source>
        <dbReference type="Proteomes" id="UP001479436"/>
    </source>
</evidence>
<proteinExistence type="predicted"/>
<dbReference type="Pfam" id="PF21294">
    <property type="entry name" value="Polysacc_lyase_14"/>
    <property type="match status" value="1"/>
</dbReference>
<dbReference type="InterPro" id="IPR048958">
    <property type="entry name" value="Polysacc_lyase_14"/>
</dbReference>
<dbReference type="PANTHER" id="PTHR40124:SF1">
    <property type="entry name" value="DISAGGREGATASE RELATED REPEAT PROTEIN"/>
    <property type="match status" value="1"/>
</dbReference>
<feature type="domain" description="Polysaccharide lyase 14" evidence="2">
    <location>
        <begin position="70"/>
        <end position="276"/>
    </location>
</feature>
<keyword evidence="4" id="KW-1185">Reference proteome</keyword>